<sequence length="328" mass="34694">MPLKGGATDFGPISAGASETFPPSSRQVSVAAPAKVNLVLRILDRRPDGYHNLWSVMQTVDLKDEVVLRVGLQPGRIELTCDQPDMPLGSDNLVCRAAALVLERARLDHGLTIDLRKRIPMGAGLGGGSSDAAATILGLNRLLDLGWSAQQMAEVGASLGSDIPFFFFAPCAKVGGRGDLVSPLDLTGRRAVLLVNPGFGVETKWAYQTLAAARASAPALGKDLAELDRRQSISWDALRPLMGNDFEDVVFPHHPVLREIKETLLSHGAESAFLSGTGATVFGIFESFSEATRAGNLFAGKPGWRTVAAETETTPLAVSVGSPSRGPS</sequence>
<dbReference type="GO" id="GO:0016114">
    <property type="term" value="P:terpenoid biosynthetic process"/>
    <property type="evidence" value="ECO:0007669"/>
    <property type="project" value="UniProtKB-UniRule"/>
</dbReference>
<evidence type="ECO:0000256" key="5">
    <source>
        <dbReference type="ARBA" id="ARBA00022741"/>
    </source>
</evidence>
<dbReference type="GO" id="GO:0019288">
    <property type="term" value="P:isopentenyl diphosphate biosynthetic process, methylerythritol 4-phosphate pathway"/>
    <property type="evidence" value="ECO:0007669"/>
    <property type="project" value="UniProtKB-UniRule"/>
</dbReference>
<dbReference type="RefSeq" id="WP_289267603.1">
    <property type="nucleotide sequence ID" value="NZ_OX365700.1"/>
</dbReference>
<keyword evidence="7 9" id="KW-0067">ATP-binding</keyword>
<dbReference type="InterPro" id="IPR013750">
    <property type="entry name" value="GHMP_kinase_C_dom"/>
</dbReference>
<evidence type="ECO:0000256" key="7">
    <source>
        <dbReference type="ARBA" id="ARBA00022840"/>
    </source>
</evidence>
<dbReference type="PANTHER" id="PTHR43527">
    <property type="entry name" value="4-DIPHOSPHOCYTIDYL-2-C-METHYL-D-ERYTHRITOL KINASE, CHLOROPLASTIC"/>
    <property type="match status" value="1"/>
</dbReference>
<evidence type="ECO:0000256" key="1">
    <source>
        <dbReference type="ARBA" id="ARBA00009684"/>
    </source>
</evidence>
<dbReference type="Pfam" id="PF08544">
    <property type="entry name" value="GHMP_kinases_C"/>
    <property type="match status" value="1"/>
</dbReference>
<dbReference type="PIRSF" id="PIRSF010376">
    <property type="entry name" value="IspE"/>
    <property type="match status" value="1"/>
</dbReference>
<dbReference type="HAMAP" id="MF_00061">
    <property type="entry name" value="IspE"/>
    <property type="match status" value="1"/>
</dbReference>
<name>A0AA86T2L7_9BACT</name>
<dbReference type="EC" id="2.7.1.148" evidence="2 9"/>
<proteinExistence type="inferred from homology"/>
<comment type="catalytic activity">
    <reaction evidence="9">
        <text>4-CDP-2-C-methyl-D-erythritol + ATP = 4-CDP-2-C-methyl-D-erythritol 2-phosphate + ADP + H(+)</text>
        <dbReference type="Rhea" id="RHEA:18437"/>
        <dbReference type="ChEBI" id="CHEBI:15378"/>
        <dbReference type="ChEBI" id="CHEBI:30616"/>
        <dbReference type="ChEBI" id="CHEBI:57823"/>
        <dbReference type="ChEBI" id="CHEBI:57919"/>
        <dbReference type="ChEBI" id="CHEBI:456216"/>
        <dbReference type="EC" id="2.7.1.148"/>
    </reaction>
</comment>
<dbReference type="SUPFAM" id="SSF55060">
    <property type="entry name" value="GHMP Kinase, C-terminal domain"/>
    <property type="match status" value="1"/>
</dbReference>
<evidence type="ECO:0000256" key="3">
    <source>
        <dbReference type="ARBA" id="ARBA00017473"/>
    </source>
</evidence>
<feature type="active site" evidence="9">
    <location>
        <position position="35"/>
    </location>
</feature>
<dbReference type="InterPro" id="IPR006204">
    <property type="entry name" value="GHMP_kinase_N_dom"/>
</dbReference>
<dbReference type="EMBL" id="OX365700">
    <property type="protein sequence ID" value="CAI4030620.1"/>
    <property type="molecule type" value="Genomic_DNA"/>
</dbReference>
<dbReference type="InterPro" id="IPR036554">
    <property type="entry name" value="GHMP_kinase_C_sf"/>
</dbReference>
<keyword evidence="14" id="KW-1185">Reference proteome</keyword>
<keyword evidence="5 9" id="KW-0547">Nucleotide-binding</keyword>
<dbReference type="GO" id="GO:0005524">
    <property type="term" value="F:ATP binding"/>
    <property type="evidence" value="ECO:0007669"/>
    <property type="project" value="UniProtKB-UniRule"/>
</dbReference>
<keyword evidence="4 9" id="KW-0808">Transferase</keyword>
<evidence type="ECO:0000256" key="2">
    <source>
        <dbReference type="ARBA" id="ARBA00012052"/>
    </source>
</evidence>
<dbReference type="KEGG" id="nti:DNFV4_01048"/>
<dbReference type="Proteomes" id="UP001179121">
    <property type="component" value="Chromosome"/>
</dbReference>
<dbReference type="GO" id="GO:0050515">
    <property type="term" value="F:4-(cytidine 5'-diphospho)-2-C-methyl-D-erythritol kinase activity"/>
    <property type="evidence" value="ECO:0007669"/>
    <property type="project" value="UniProtKB-UniRule"/>
</dbReference>
<dbReference type="InterPro" id="IPR014721">
    <property type="entry name" value="Ribsml_uS5_D2-typ_fold_subgr"/>
</dbReference>
<dbReference type="InterPro" id="IPR004424">
    <property type="entry name" value="IspE"/>
</dbReference>
<evidence type="ECO:0000313" key="13">
    <source>
        <dbReference type="EMBL" id="CAI4030620.1"/>
    </source>
</evidence>
<dbReference type="Pfam" id="PF00288">
    <property type="entry name" value="GHMP_kinases_N"/>
    <property type="match status" value="1"/>
</dbReference>
<comment type="function">
    <text evidence="9">Catalyzes the phosphorylation of the position 2 hydroxy group of 4-diphosphocytidyl-2C-methyl-D-erythritol.</text>
</comment>
<dbReference type="SUPFAM" id="SSF54211">
    <property type="entry name" value="Ribosomal protein S5 domain 2-like"/>
    <property type="match status" value="1"/>
</dbReference>
<evidence type="ECO:0000256" key="6">
    <source>
        <dbReference type="ARBA" id="ARBA00022777"/>
    </source>
</evidence>
<evidence type="ECO:0000313" key="14">
    <source>
        <dbReference type="Proteomes" id="UP001179121"/>
    </source>
</evidence>
<gene>
    <name evidence="9" type="primary">ispE</name>
    <name evidence="13" type="ORF">DNFV4_01048</name>
</gene>
<dbReference type="Gene3D" id="3.30.230.10">
    <property type="match status" value="1"/>
</dbReference>
<reference evidence="13" key="1">
    <citation type="submission" date="2022-10" db="EMBL/GenBank/DDBJ databases">
        <authorList>
            <person name="Koch H."/>
        </authorList>
    </citation>
    <scope>NUCLEOTIDE SEQUENCE</scope>
    <source>
        <strain evidence="13">DNF</strain>
    </source>
</reference>
<dbReference type="PANTHER" id="PTHR43527:SF2">
    <property type="entry name" value="4-DIPHOSPHOCYTIDYL-2-C-METHYL-D-ERYTHRITOL KINASE, CHLOROPLASTIC"/>
    <property type="match status" value="1"/>
</dbReference>
<evidence type="ECO:0000259" key="11">
    <source>
        <dbReference type="Pfam" id="PF00288"/>
    </source>
</evidence>
<comment type="pathway">
    <text evidence="9">Isoprenoid biosynthesis; isopentenyl diphosphate biosynthesis via DXP pathway; isopentenyl diphosphate from 1-deoxy-D-xylulose 5-phosphate: step 3/6.</text>
</comment>
<evidence type="ECO:0000256" key="10">
    <source>
        <dbReference type="SAM" id="MobiDB-lite"/>
    </source>
</evidence>
<evidence type="ECO:0000256" key="8">
    <source>
        <dbReference type="ARBA" id="ARBA00032554"/>
    </source>
</evidence>
<comment type="similarity">
    <text evidence="1 9">Belongs to the GHMP kinase family. IspE subfamily.</text>
</comment>
<evidence type="ECO:0000259" key="12">
    <source>
        <dbReference type="Pfam" id="PF08544"/>
    </source>
</evidence>
<feature type="domain" description="GHMP kinase N-terminal" evidence="11">
    <location>
        <begin position="92"/>
        <end position="168"/>
    </location>
</feature>
<accession>A0AA86T2L7</accession>
<keyword evidence="9" id="KW-0414">Isoprene biosynthesis</keyword>
<feature type="domain" description="GHMP kinase C-terminal" evidence="12">
    <location>
        <begin position="233"/>
        <end position="294"/>
    </location>
</feature>
<evidence type="ECO:0000256" key="9">
    <source>
        <dbReference type="HAMAP-Rule" id="MF_00061"/>
    </source>
</evidence>
<protein>
    <recommendedName>
        <fullName evidence="3 9">4-diphosphocytidyl-2-C-methyl-D-erythritol kinase</fullName>
        <shortName evidence="9">CMK</shortName>
        <ecNumber evidence="2 9">2.7.1.148</ecNumber>
    </recommendedName>
    <alternativeName>
        <fullName evidence="8 9">4-(cytidine-5'-diphospho)-2-C-methyl-D-erythritol kinase</fullName>
    </alternativeName>
</protein>
<dbReference type="AlphaFoldDB" id="A0AA86T2L7"/>
<keyword evidence="6 9" id="KW-0418">Kinase</keyword>
<dbReference type="InterPro" id="IPR020568">
    <property type="entry name" value="Ribosomal_Su5_D2-typ_SF"/>
</dbReference>
<dbReference type="NCBIfam" id="TIGR00154">
    <property type="entry name" value="ispE"/>
    <property type="match status" value="1"/>
</dbReference>
<evidence type="ECO:0000256" key="4">
    <source>
        <dbReference type="ARBA" id="ARBA00022679"/>
    </source>
</evidence>
<organism evidence="13 14">
    <name type="scientific">Nitrospira tepida</name>
    <dbReference type="NCBI Taxonomy" id="2973512"/>
    <lineage>
        <taxon>Bacteria</taxon>
        <taxon>Pseudomonadati</taxon>
        <taxon>Nitrospirota</taxon>
        <taxon>Nitrospiria</taxon>
        <taxon>Nitrospirales</taxon>
        <taxon>Nitrospiraceae</taxon>
        <taxon>Nitrospira</taxon>
    </lineage>
</organism>
<dbReference type="Gene3D" id="3.30.70.890">
    <property type="entry name" value="GHMP kinase, C-terminal domain"/>
    <property type="match status" value="1"/>
</dbReference>
<feature type="active site" evidence="9">
    <location>
        <position position="162"/>
    </location>
</feature>
<feature type="region of interest" description="Disordered" evidence="10">
    <location>
        <begin position="1"/>
        <end position="26"/>
    </location>
</feature>
<feature type="binding site" evidence="9">
    <location>
        <begin position="120"/>
        <end position="130"/>
    </location>
    <ligand>
        <name>ATP</name>
        <dbReference type="ChEBI" id="CHEBI:30616"/>
    </ligand>
</feature>